<accession>A0A087UYY0</accession>
<feature type="region of interest" description="Disordered" evidence="3">
    <location>
        <begin position="728"/>
        <end position="748"/>
    </location>
</feature>
<dbReference type="InterPro" id="IPR013761">
    <property type="entry name" value="SAM/pointed_sf"/>
</dbReference>
<keyword evidence="7" id="KW-0418">Kinase</keyword>
<dbReference type="PROSITE" id="PS50106">
    <property type="entry name" value="PDZ"/>
    <property type="match status" value="1"/>
</dbReference>
<dbReference type="InterPro" id="IPR036034">
    <property type="entry name" value="PDZ_sf"/>
</dbReference>
<dbReference type="PANTHER" id="PTHR12844:SF42">
    <property type="entry name" value="CONNECTOR ENHANCER OF KSR PROTEIN CNK"/>
    <property type="match status" value="1"/>
</dbReference>
<sequence length="1378" mass="153930">MAYVNVAEWKPEHVADWLRGLEDEIQPYTQFFVNNKVNGCQLLTLARDDLTNLNMTKIGHQELVLEAVELLRQLHYNLTSETLQSLALKLGCKAQSLFNDLKRVCQDFADSGKKERVSVETLSGVSDIINLVKSLISWLDRYPFVGQENYVDVRKTILKLSVELASTAQRDQFAENPHKIIKEICLKLAAQSDKIVQDFNDSLIIQPASLEVAKVKRKVDDDLGIHINSLYTGIHVIEDVKFQSPAYRSGKVEEGDEIVQVNYQTVIGWQIKNIICAMKEHPTEVHLTLKKRPRHPNVLGQVITLWPYRIPSKKTAFRKLYKWNKGKDIRELCPKSPGARGEANSVSEVNGGLSEKEKLFAVNKPRNRLRRRATVTGVSPTALHAPVSLEELIGNNSKRKESVLRTISYDPNKTIDLEDNVFKKENTQGCTQEDKGETQSSESKVKSNSVDEKDISSPKSNFLRPPQEKFMTGHLKRQEALKNSETVARAGVAVPSFPPVSTSSNCAPPKPPHRTVAQPQNPNDVNALAQETAPCGSQSPKQKFAEWVNKQKKKPEVGILQHALTLFSQDSNAQPLSPKESGSPRSPKYNTGSPKVKKTSGTIFQFPFREGRPSLSELRSLKRTANSKVFSERVSSTTVDKSVTSPKQNTLSKHNQMQHKRPGVGSNFIKQNGDLKSELGISTTAWQTKQSNKITESYIHPKAINYAKIPQYPYEMHESKIVSLKTKTQGNNYPTVPDKQSLPVVSHPPRTNLHYQRARQASKLASQATSSLLRSQKSSYPAAFYSPSGRSLSFNNIAMSSDDSSSEEYEGDEDLSDEAVPHRHQDHMQNGQLVYSGMDPVFARQVAEVYNLLSQRQNFLQSQVRTAGRNQLNTANSAVIDELALRMYHALRVNHMQSQNSYQQAPTQPRTSVPKQNLIAKTKTVPFQNGGINIPQECMQGEHYSQSHLAQKNSSYPYRMEHHISENNHINVVHEHPVDLPPSAYMPSRNINPVFKSATSQEIHNLYTSQVSNKGSVSTPLENEKNMIYMGEFEKDHMYETIPYDKSKNKVFDDNDNLEKKNIIIQPERLEEKNFICPAEKELEHLPCKDNKDKNQFSTDRVSEVVTHCTVNTDLKNNVFCPIKENDIPNSKSFENVSAFRPVVVSHKRSINTENNISNSKADNFESSNQMNGMGIFLKNVQPAISSLMINIPKPPTEAYTAAKTKCSSSQTDTELCDSSVVKSVPDEKPLTILENSELCLNNDDSFISNMNNTNNSITETPTYASSSSSLNSSSSGSTISSSGSCYYYVETQIKPQFTIKFPSVTSENGEETPLIDLRSPTLPTMGISMLSKKRSTSSSGSEQGSNAGSRASPSVTAGMESDVVKPPRIVTDVEHTI</sequence>
<dbReference type="OMA" id="YEMHESK"/>
<dbReference type="STRING" id="407821.A0A087UYY0"/>
<feature type="region of interest" description="Disordered" evidence="3">
    <location>
        <begin position="1331"/>
        <end position="1378"/>
    </location>
</feature>
<evidence type="ECO:0000259" key="5">
    <source>
        <dbReference type="PROSITE" id="PS50106"/>
    </source>
</evidence>
<feature type="region of interest" description="Disordered" evidence="3">
    <location>
        <begin position="1259"/>
        <end position="1278"/>
    </location>
</feature>
<dbReference type="SUPFAM" id="SSF50156">
    <property type="entry name" value="PDZ domain-like"/>
    <property type="match status" value="1"/>
</dbReference>
<feature type="region of interest" description="Disordered" evidence="3">
    <location>
        <begin position="427"/>
        <end position="467"/>
    </location>
</feature>
<evidence type="ECO:0000259" key="6">
    <source>
        <dbReference type="PROSITE" id="PS51290"/>
    </source>
</evidence>
<feature type="region of interest" description="Disordered" evidence="3">
    <location>
        <begin position="568"/>
        <end position="601"/>
    </location>
</feature>
<gene>
    <name evidence="7" type="ORF">X975_21307</name>
</gene>
<dbReference type="Pfam" id="PF00595">
    <property type="entry name" value="PDZ"/>
    <property type="match status" value="1"/>
</dbReference>
<protein>
    <submittedName>
        <fullName evidence="7">Connector enhancer of kinase suppressor of ras 2</fullName>
    </submittedName>
</protein>
<feature type="non-terminal residue" evidence="7">
    <location>
        <position position="1378"/>
    </location>
</feature>
<comment type="similarity">
    <text evidence="1">Belongs to the CNKSR family.</text>
</comment>
<dbReference type="GO" id="GO:0016301">
    <property type="term" value="F:kinase activity"/>
    <property type="evidence" value="ECO:0007669"/>
    <property type="project" value="UniProtKB-KW"/>
</dbReference>
<organism evidence="7 8">
    <name type="scientific">Stegodyphus mimosarum</name>
    <name type="common">African social velvet spider</name>
    <dbReference type="NCBI Taxonomy" id="407821"/>
    <lineage>
        <taxon>Eukaryota</taxon>
        <taxon>Metazoa</taxon>
        <taxon>Ecdysozoa</taxon>
        <taxon>Arthropoda</taxon>
        <taxon>Chelicerata</taxon>
        <taxon>Arachnida</taxon>
        <taxon>Araneae</taxon>
        <taxon>Araneomorphae</taxon>
        <taxon>Entelegynae</taxon>
        <taxon>Eresoidea</taxon>
        <taxon>Eresidae</taxon>
        <taxon>Stegodyphus</taxon>
    </lineage>
</organism>
<dbReference type="InterPro" id="IPR001478">
    <property type="entry name" value="PDZ"/>
</dbReference>
<feature type="domain" description="SAM" evidence="4">
    <location>
        <begin position="9"/>
        <end position="74"/>
    </location>
</feature>
<dbReference type="Pfam" id="PF00536">
    <property type="entry name" value="SAM_1"/>
    <property type="match status" value="1"/>
</dbReference>
<dbReference type="Gene3D" id="1.10.150.50">
    <property type="entry name" value="Transcription Factor, Ets-1"/>
    <property type="match status" value="1"/>
</dbReference>
<feature type="domain" description="CRIC" evidence="6">
    <location>
        <begin position="82"/>
        <end position="175"/>
    </location>
</feature>
<dbReference type="EMBL" id="KK122357">
    <property type="protein sequence ID" value="KFM82569.1"/>
    <property type="molecule type" value="Genomic_DNA"/>
</dbReference>
<dbReference type="SMART" id="SM00454">
    <property type="entry name" value="SAM"/>
    <property type="match status" value="1"/>
</dbReference>
<evidence type="ECO:0000259" key="4">
    <source>
        <dbReference type="PROSITE" id="PS50105"/>
    </source>
</evidence>
<proteinExistence type="inferred from homology"/>
<dbReference type="CDD" id="cd06748">
    <property type="entry name" value="PDZ_CNK1_2_3-like"/>
    <property type="match status" value="1"/>
</dbReference>
<evidence type="ECO:0000313" key="7">
    <source>
        <dbReference type="EMBL" id="KFM82569.1"/>
    </source>
</evidence>
<dbReference type="CDD" id="cd09511">
    <property type="entry name" value="SAM_CNK1_2_3-suppressor"/>
    <property type="match status" value="1"/>
</dbReference>
<dbReference type="Proteomes" id="UP000054359">
    <property type="component" value="Unassembled WGS sequence"/>
</dbReference>
<feature type="compositionally biased region" description="Acidic residues" evidence="3">
    <location>
        <begin position="804"/>
        <end position="815"/>
    </location>
</feature>
<dbReference type="Pfam" id="PF10534">
    <property type="entry name" value="CRIC_ras_sig"/>
    <property type="match status" value="1"/>
</dbReference>
<feature type="compositionally biased region" description="Basic and acidic residues" evidence="3">
    <location>
        <begin position="427"/>
        <end position="456"/>
    </location>
</feature>
<feature type="compositionally biased region" description="Polar residues" evidence="3">
    <location>
        <begin position="588"/>
        <end position="601"/>
    </location>
</feature>
<evidence type="ECO:0000313" key="8">
    <source>
        <dbReference type="Proteomes" id="UP000054359"/>
    </source>
</evidence>
<dbReference type="InterPro" id="IPR001660">
    <property type="entry name" value="SAM"/>
</dbReference>
<feature type="compositionally biased region" description="Polar residues" evidence="3">
    <location>
        <begin position="646"/>
        <end position="655"/>
    </location>
</feature>
<keyword evidence="2" id="KW-0597">Phosphoprotein</keyword>
<keyword evidence="8" id="KW-1185">Reference proteome</keyword>
<dbReference type="OrthoDB" id="74412at2759"/>
<feature type="region of interest" description="Disordered" evidence="3">
    <location>
        <begin position="638"/>
        <end position="671"/>
    </location>
</feature>
<dbReference type="InterPro" id="IPR049628">
    <property type="entry name" value="CNK1-3_SAM"/>
</dbReference>
<dbReference type="PROSITE" id="PS51290">
    <property type="entry name" value="CRIC"/>
    <property type="match status" value="1"/>
</dbReference>
<evidence type="ECO:0000256" key="3">
    <source>
        <dbReference type="SAM" id="MobiDB-lite"/>
    </source>
</evidence>
<feature type="domain" description="PDZ" evidence="5">
    <location>
        <begin position="209"/>
        <end position="293"/>
    </location>
</feature>
<dbReference type="PANTHER" id="PTHR12844">
    <property type="entry name" value="CONNECTOR ENCHANCER OF KINASE SUPPRESSOR OF RAS"/>
    <property type="match status" value="1"/>
</dbReference>
<feature type="region of interest" description="Disordered" evidence="3">
    <location>
        <begin position="498"/>
        <end position="521"/>
    </location>
</feature>
<keyword evidence="7" id="KW-0808">Transferase</keyword>
<evidence type="ECO:0000256" key="2">
    <source>
        <dbReference type="ARBA" id="ARBA00022553"/>
    </source>
</evidence>
<dbReference type="SUPFAM" id="SSF47769">
    <property type="entry name" value="SAM/Pointed domain"/>
    <property type="match status" value="1"/>
</dbReference>
<dbReference type="SMART" id="SM00228">
    <property type="entry name" value="PDZ"/>
    <property type="match status" value="1"/>
</dbReference>
<dbReference type="InterPro" id="IPR051566">
    <property type="entry name" value="CNKSR"/>
</dbReference>
<feature type="compositionally biased region" description="Low complexity" evidence="3">
    <location>
        <begin position="1266"/>
        <end position="1278"/>
    </location>
</feature>
<feature type="region of interest" description="Disordered" evidence="3">
    <location>
        <begin position="795"/>
        <end position="815"/>
    </location>
</feature>
<dbReference type="InterPro" id="IPR017874">
    <property type="entry name" value="CRIC_domain"/>
</dbReference>
<dbReference type="FunFam" id="2.30.42.10:FF:000060">
    <property type="entry name" value="Connector enhancer of kinase suppressor of Ras 2"/>
    <property type="match status" value="1"/>
</dbReference>
<dbReference type="PROSITE" id="PS50105">
    <property type="entry name" value="SAM_DOMAIN"/>
    <property type="match status" value="1"/>
</dbReference>
<evidence type="ECO:0000256" key="1">
    <source>
        <dbReference type="ARBA" id="ARBA00009498"/>
    </source>
</evidence>
<dbReference type="Gene3D" id="2.30.42.10">
    <property type="match status" value="1"/>
</dbReference>
<feature type="compositionally biased region" description="Low complexity" evidence="3">
    <location>
        <begin position="1337"/>
        <end position="1350"/>
    </location>
</feature>
<name>A0A087UYY0_STEMI</name>
<reference evidence="7 8" key="1">
    <citation type="submission" date="2013-11" db="EMBL/GenBank/DDBJ databases">
        <title>Genome sequencing of Stegodyphus mimosarum.</title>
        <authorList>
            <person name="Bechsgaard J."/>
        </authorList>
    </citation>
    <scope>NUCLEOTIDE SEQUENCE [LARGE SCALE GENOMIC DNA]</scope>
</reference>